<evidence type="ECO:0000313" key="1">
    <source>
        <dbReference type="EMBL" id="MCL1143452.1"/>
    </source>
</evidence>
<evidence type="ECO:0000313" key="2">
    <source>
        <dbReference type="Proteomes" id="UP001139333"/>
    </source>
</evidence>
<dbReference type="RefSeq" id="WP_248996132.1">
    <property type="nucleotide sequence ID" value="NZ_JAKIKP010000009.1"/>
</dbReference>
<accession>A0A9X1ZPZ2</accession>
<reference evidence="1" key="1">
    <citation type="submission" date="2022-01" db="EMBL/GenBank/DDBJ databases">
        <title>Whole genome-based taxonomy of the Shewanellaceae.</title>
        <authorList>
            <person name="Martin-Rodriguez A.J."/>
        </authorList>
    </citation>
    <scope>NUCLEOTIDE SEQUENCE</scope>
    <source>
        <strain evidence="1">DSM 16422</strain>
    </source>
</reference>
<name>A0A9X1ZPZ2_9GAMM</name>
<protein>
    <recommendedName>
        <fullName evidence="3">Cytochrome oxidase Cu insertion factor (SCO1/SenC/PrrC family)</fullName>
    </recommendedName>
</protein>
<proteinExistence type="predicted"/>
<dbReference type="EMBL" id="JAKIKP010000009">
    <property type="protein sequence ID" value="MCL1143452.1"/>
    <property type="molecule type" value="Genomic_DNA"/>
</dbReference>
<comment type="caution">
    <text evidence="1">The sequence shown here is derived from an EMBL/GenBank/DDBJ whole genome shotgun (WGS) entry which is preliminary data.</text>
</comment>
<dbReference type="AlphaFoldDB" id="A0A9X1ZPZ2"/>
<organism evidence="1 2">
    <name type="scientific">Shewanella gaetbuli</name>
    <dbReference type="NCBI Taxonomy" id="220752"/>
    <lineage>
        <taxon>Bacteria</taxon>
        <taxon>Pseudomonadati</taxon>
        <taxon>Pseudomonadota</taxon>
        <taxon>Gammaproteobacteria</taxon>
        <taxon>Alteromonadales</taxon>
        <taxon>Shewanellaceae</taxon>
        <taxon>Shewanella</taxon>
    </lineage>
</organism>
<gene>
    <name evidence="1" type="ORF">L2672_12190</name>
</gene>
<evidence type="ECO:0008006" key="3">
    <source>
        <dbReference type="Google" id="ProtNLM"/>
    </source>
</evidence>
<sequence length="183" mass="20449">MNSQPKRSQKTLILLLVVFIVPVALAKLVLSFDLYQGGATNKGALLDSNLSYQSLNMDNPTPHLWQIVYLLPEQCDQQCADRLYVLNQSYIALGRERKRVKPIILVQPNSDKNALSQLNIEFSTAEVNNQFASLLQQDQVIIVDPLGSLIMQYDPVDGREANIAQGKAIIADLRKMLKLSRVG</sequence>
<dbReference type="Proteomes" id="UP001139333">
    <property type="component" value="Unassembled WGS sequence"/>
</dbReference>
<keyword evidence="2" id="KW-1185">Reference proteome</keyword>